<dbReference type="PROSITE" id="PS51257">
    <property type="entry name" value="PROKAR_LIPOPROTEIN"/>
    <property type="match status" value="1"/>
</dbReference>
<evidence type="ECO:0000313" key="9">
    <source>
        <dbReference type="EMBL" id="THG90535.1"/>
    </source>
</evidence>
<reference evidence="8 10" key="1">
    <citation type="journal article" date="2014" name="Genome Announc.">
        <title>Draft Genome Sequence of Bacillus alcalophilus AV1934, a Classic Alkaliphile Isolated from Human Feces in 1934.</title>
        <authorList>
            <person name="Attie O."/>
            <person name="Jayaprakash A."/>
            <person name="Shah H."/>
            <person name="Paulsen I.T."/>
            <person name="Morino M."/>
            <person name="Takahashi Y."/>
            <person name="Narumi I."/>
            <person name="Sachidanandam R."/>
            <person name="Satoh K."/>
            <person name="Ito M."/>
            <person name="Krulwich T.A."/>
        </authorList>
    </citation>
    <scope>NUCLEOTIDE SEQUENCE [LARGE SCALE GENOMIC DNA]</scope>
    <source>
        <strain evidence="8 10">AV1934</strain>
    </source>
</reference>
<evidence type="ECO:0000313" key="11">
    <source>
        <dbReference type="Proteomes" id="UP000297014"/>
    </source>
</evidence>
<gene>
    <name evidence="9" type="ORF">AJ85_10190</name>
    <name evidence="8" type="ORF">BALCAV_0205840</name>
</gene>
<dbReference type="EMBL" id="ALPT02000014">
    <property type="protein sequence ID" value="KGA98162.1"/>
    <property type="molecule type" value="Genomic_DNA"/>
</dbReference>
<dbReference type="Gene3D" id="3.40.190.10">
    <property type="entry name" value="Periplasmic binding protein-like II"/>
    <property type="match status" value="2"/>
</dbReference>
<evidence type="ECO:0000256" key="1">
    <source>
        <dbReference type="ARBA" id="ARBA00004635"/>
    </source>
</evidence>
<evidence type="ECO:0000256" key="4">
    <source>
        <dbReference type="ARBA" id="ARBA00023136"/>
    </source>
</evidence>
<dbReference type="OrthoDB" id="9812878at2"/>
<evidence type="ECO:0000256" key="6">
    <source>
        <dbReference type="ARBA" id="ARBA00023288"/>
    </source>
</evidence>
<dbReference type="InterPro" id="IPR004872">
    <property type="entry name" value="Lipoprotein_NlpA"/>
</dbReference>
<keyword evidence="3 7" id="KW-0732">Signal</keyword>
<evidence type="ECO:0000256" key="2">
    <source>
        <dbReference type="ARBA" id="ARBA00008973"/>
    </source>
</evidence>
<dbReference type="EMBL" id="JALP01000138">
    <property type="protein sequence ID" value="THG90535.1"/>
    <property type="molecule type" value="Genomic_DNA"/>
</dbReference>
<dbReference type="RefSeq" id="WP_003322563.1">
    <property type="nucleotide sequence ID" value="NZ_ALPT02000014.1"/>
</dbReference>
<keyword evidence="4" id="KW-0472">Membrane</keyword>
<proteinExistence type="inferred from homology"/>
<accession>A0A094YXA7</accession>
<sequence>MLKRYLKSALIIGSITFLVACGSSEATTGDTENGDSEKTKIMFGATTGPYSDMVNEAIKPLLEEKGYEVENREFTDYVQPNNALANGDLDANLFQHTVYLESFAEENNLELTNLLAVPTAPMGLYSNKFDSLEDIEDGSTIAIANDPTNLARTLGVLADAGLIEVNGDVDPLRVSVKDITANPKNLKLPEVEAGQLARLVENEDAAAVPGNFALAADFDLTAALILEDMPEQFRNVVAVNTSDADAQFVQDIKEVIESEEFEAIIDEKFKGFGKPGWMEK</sequence>
<dbReference type="GO" id="GO:0016020">
    <property type="term" value="C:membrane"/>
    <property type="evidence" value="ECO:0007669"/>
    <property type="project" value="UniProtKB-SubCell"/>
</dbReference>
<dbReference type="AlphaFoldDB" id="A0A094YXA7"/>
<feature type="signal peptide" evidence="7">
    <location>
        <begin position="1"/>
        <end position="20"/>
    </location>
</feature>
<evidence type="ECO:0000313" key="10">
    <source>
        <dbReference type="Proteomes" id="UP000002754"/>
    </source>
</evidence>
<keyword evidence="10" id="KW-1185">Reference proteome</keyword>
<comment type="subcellular location">
    <subcellularLocation>
        <location evidence="1">Membrane</location>
        <topology evidence="1">Lipid-anchor</topology>
    </subcellularLocation>
</comment>
<keyword evidence="6" id="KW-0449">Lipoprotein</keyword>
<evidence type="ECO:0000256" key="3">
    <source>
        <dbReference type="ARBA" id="ARBA00022729"/>
    </source>
</evidence>
<dbReference type="STRING" id="1218173.BALCAV_0205840"/>
<comment type="caution">
    <text evidence="8">The sequence shown here is derived from an EMBL/GenBank/DDBJ whole genome shotgun (WGS) entry which is preliminary data.</text>
</comment>
<dbReference type="SUPFAM" id="SSF53850">
    <property type="entry name" value="Periplasmic binding protein-like II"/>
    <property type="match status" value="1"/>
</dbReference>
<evidence type="ECO:0000256" key="7">
    <source>
        <dbReference type="SAM" id="SignalP"/>
    </source>
</evidence>
<dbReference type="PANTHER" id="PTHR30429">
    <property type="entry name" value="D-METHIONINE-BINDING LIPOPROTEIN METQ"/>
    <property type="match status" value="1"/>
</dbReference>
<dbReference type="Proteomes" id="UP000002754">
    <property type="component" value="Unassembled WGS sequence"/>
</dbReference>
<evidence type="ECO:0000256" key="5">
    <source>
        <dbReference type="ARBA" id="ARBA00023139"/>
    </source>
</evidence>
<comment type="similarity">
    <text evidence="2">Belongs to the NlpA lipoprotein family.</text>
</comment>
<dbReference type="Pfam" id="PF03180">
    <property type="entry name" value="Lipoprotein_9"/>
    <property type="match status" value="1"/>
</dbReference>
<dbReference type="eggNOG" id="COG1464">
    <property type="taxonomic scope" value="Bacteria"/>
</dbReference>
<feature type="chain" id="PRO_5038207427" evidence="7">
    <location>
        <begin position="21"/>
        <end position="280"/>
    </location>
</feature>
<protein>
    <submittedName>
        <fullName evidence="8">Methionine ABC transporter ATPase</fullName>
    </submittedName>
</protein>
<dbReference type="PANTHER" id="PTHR30429:SF0">
    <property type="entry name" value="METHIONINE-BINDING LIPOPROTEIN METQ"/>
    <property type="match status" value="1"/>
</dbReference>
<keyword evidence="5" id="KW-0564">Palmitate</keyword>
<dbReference type="Proteomes" id="UP000297014">
    <property type="component" value="Unassembled WGS sequence"/>
</dbReference>
<name>A0A094YXA7_ALKAL</name>
<organism evidence="8 10">
    <name type="scientific">Alkalihalobacillus alcalophilus ATCC 27647 = CGMCC 1.3604</name>
    <dbReference type="NCBI Taxonomy" id="1218173"/>
    <lineage>
        <taxon>Bacteria</taxon>
        <taxon>Bacillati</taxon>
        <taxon>Bacillota</taxon>
        <taxon>Bacilli</taxon>
        <taxon>Bacillales</taxon>
        <taxon>Bacillaceae</taxon>
        <taxon>Alkalihalobacillus</taxon>
    </lineage>
</organism>
<reference evidence="9 11" key="2">
    <citation type="submission" date="2014-01" db="EMBL/GenBank/DDBJ databases">
        <title>Draft genome sequencing of Bacillus alcalophilus CGMCC 1.3604.</title>
        <authorList>
            <person name="Yang J."/>
            <person name="Diao L."/>
            <person name="Yang S."/>
        </authorList>
    </citation>
    <scope>NUCLEOTIDE SEQUENCE [LARGE SCALE GENOMIC DNA]</scope>
    <source>
        <strain evidence="9 11">CGMCC 1.3604</strain>
    </source>
</reference>
<evidence type="ECO:0000313" key="8">
    <source>
        <dbReference type="EMBL" id="KGA98162.1"/>
    </source>
</evidence>